<sequence length="311" mass="35402">MLRIHFLLFFALWTTTTTYAQTMSKTIIDFCSPTDPRSCGIGGKCVELSLGNRCECPNGFMGRMCQRPCQDVYKSCARWKSEERCHWTRPISPFFADNCALSCGQCRNNGKQLALALPPILDNIEWFVGRWESKTSAPYRFPEPMSGPYKEILDVQISEVPAFDRPPVNISIRAESLDGTDVHVEFGFLTSKPFHEDTGFVELNKPDTGDDLVSIELVTNTGLMLIEEGTVRGTQIRLETKYKKAMPGVFRTEIVKAKRMFNLINPNSLEERVVTVDSRGVTSKWLKRYKKVFNYMTDLIPTPIEKKKKSL</sequence>
<dbReference type="Proteomes" id="UP000230233">
    <property type="component" value="Unassembled WGS sequence"/>
</dbReference>
<dbReference type="AlphaFoldDB" id="A0A2G5SI92"/>
<accession>A0A2G5SI92</accession>
<feature type="chain" id="PRO_5013929189" description="EGF-like domain-containing protein" evidence="2">
    <location>
        <begin position="21"/>
        <end position="311"/>
    </location>
</feature>
<protein>
    <recommendedName>
        <fullName evidence="7">EGF-like domain-containing protein</fullName>
    </recommendedName>
</protein>
<dbReference type="Pfam" id="PF01549">
    <property type="entry name" value="ShK"/>
    <property type="match status" value="1"/>
</dbReference>
<dbReference type="CDD" id="cd07828">
    <property type="entry name" value="lipocalin_heme-bd-THAP4-like"/>
    <property type="match status" value="1"/>
</dbReference>
<evidence type="ECO:0000313" key="6">
    <source>
        <dbReference type="Proteomes" id="UP000230233"/>
    </source>
</evidence>
<evidence type="ECO:0000256" key="1">
    <source>
        <dbReference type="PROSITE-ProRule" id="PRU00076"/>
    </source>
</evidence>
<dbReference type="Gene3D" id="2.40.128.20">
    <property type="match status" value="1"/>
</dbReference>
<name>A0A2G5SI92_9PELO</name>
<dbReference type="PROSITE" id="PS00022">
    <property type="entry name" value="EGF_1"/>
    <property type="match status" value="1"/>
</dbReference>
<dbReference type="PROSITE" id="PS50026">
    <property type="entry name" value="EGF_3"/>
    <property type="match status" value="1"/>
</dbReference>
<keyword evidence="1" id="KW-0245">EGF-like domain</keyword>
<dbReference type="Pfam" id="PF08768">
    <property type="entry name" value="THAP4_heme-bd"/>
    <property type="match status" value="1"/>
</dbReference>
<evidence type="ECO:0000259" key="3">
    <source>
        <dbReference type="PROSITE" id="PS50026"/>
    </source>
</evidence>
<comment type="caution">
    <text evidence="5">The sequence shown here is derived from an EMBL/GenBank/DDBJ whole genome shotgun (WGS) entry which is preliminary data.</text>
</comment>
<evidence type="ECO:0000259" key="4">
    <source>
        <dbReference type="PROSITE" id="PS51670"/>
    </source>
</evidence>
<dbReference type="InterPro" id="IPR003582">
    <property type="entry name" value="ShKT_dom"/>
</dbReference>
<evidence type="ECO:0000256" key="2">
    <source>
        <dbReference type="SAM" id="SignalP"/>
    </source>
</evidence>
<keyword evidence="2" id="KW-0732">Signal</keyword>
<organism evidence="5 6">
    <name type="scientific">Caenorhabditis nigoni</name>
    <dbReference type="NCBI Taxonomy" id="1611254"/>
    <lineage>
        <taxon>Eukaryota</taxon>
        <taxon>Metazoa</taxon>
        <taxon>Ecdysozoa</taxon>
        <taxon>Nematoda</taxon>
        <taxon>Chromadorea</taxon>
        <taxon>Rhabditida</taxon>
        <taxon>Rhabditina</taxon>
        <taxon>Rhabditomorpha</taxon>
        <taxon>Rhabditoidea</taxon>
        <taxon>Rhabditidae</taxon>
        <taxon>Peloderinae</taxon>
        <taxon>Caenorhabditis</taxon>
    </lineage>
</organism>
<comment type="caution">
    <text evidence="1">Lacks conserved residue(s) required for the propagation of feature annotation.</text>
</comment>
<dbReference type="PANTHER" id="PTHR15854:SF17">
    <property type="entry name" value="SHKT DOMAIN-CONTAINING PROTEIN"/>
    <property type="match status" value="1"/>
</dbReference>
<dbReference type="InterPro" id="IPR000742">
    <property type="entry name" value="EGF"/>
</dbReference>
<dbReference type="Gene3D" id="2.10.25.10">
    <property type="entry name" value="Laminin"/>
    <property type="match status" value="1"/>
</dbReference>
<dbReference type="InterPro" id="IPR014878">
    <property type="entry name" value="THAP4-like_heme-bd"/>
</dbReference>
<keyword evidence="1" id="KW-1015">Disulfide bond</keyword>
<dbReference type="SMART" id="SM00254">
    <property type="entry name" value="ShKT"/>
    <property type="match status" value="1"/>
</dbReference>
<dbReference type="OrthoDB" id="58529at2759"/>
<feature type="domain" description="ShKT" evidence="4">
    <location>
        <begin position="69"/>
        <end position="106"/>
    </location>
</feature>
<dbReference type="PROSITE" id="PS51670">
    <property type="entry name" value="SHKT"/>
    <property type="match status" value="1"/>
</dbReference>
<dbReference type="EMBL" id="PDUG01000007">
    <property type="protein sequence ID" value="PIC14623.1"/>
    <property type="molecule type" value="Genomic_DNA"/>
</dbReference>
<dbReference type="CDD" id="cd00053">
    <property type="entry name" value="EGF"/>
    <property type="match status" value="1"/>
</dbReference>
<reference evidence="6" key="1">
    <citation type="submission" date="2017-10" db="EMBL/GenBank/DDBJ databases">
        <title>Rapid genome shrinkage in a self-fertile nematode reveals novel sperm competition proteins.</title>
        <authorList>
            <person name="Yin D."/>
            <person name="Schwarz E.M."/>
            <person name="Thomas C.G."/>
            <person name="Felde R.L."/>
            <person name="Korf I.F."/>
            <person name="Cutter A.D."/>
            <person name="Schartner C.M."/>
            <person name="Ralston E.J."/>
            <person name="Meyer B.J."/>
            <person name="Haag E.S."/>
        </authorList>
    </citation>
    <scope>NUCLEOTIDE SEQUENCE [LARGE SCALE GENOMIC DNA]</scope>
    <source>
        <strain evidence="6">JU1422</strain>
    </source>
</reference>
<evidence type="ECO:0000313" key="5">
    <source>
        <dbReference type="EMBL" id="PIC14623.1"/>
    </source>
</evidence>
<keyword evidence="6" id="KW-1185">Reference proteome</keyword>
<dbReference type="SUPFAM" id="SSF57196">
    <property type="entry name" value="EGF/Laminin"/>
    <property type="match status" value="1"/>
</dbReference>
<feature type="disulfide bond" evidence="1">
    <location>
        <begin position="56"/>
        <end position="65"/>
    </location>
</feature>
<dbReference type="SUPFAM" id="SSF50814">
    <property type="entry name" value="Lipocalins"/>
    <property type="match status" value="1"/>
</dbReference>
<evidence type="ECO:0008006" key="7">
    <source>
        <dbReference type="Google" id="ProtNLM"/>
    </source>
</evidence>
<feature type="domain" description="EGF-like" evidence="3">
    <location>
        <begin position="27"/>
        <end position="66"/>
    </location>
</feature>
<gene>
    <name evidence="5" type="primary">Cni-F21A3.3</name>
    <name evidence="5" type="ORF">B9Z55_026868</name>
</gene>
<dbReference type="PANTHER" id="PTHR15854">
    <property type="entry name" value="THAP4 PROTEIN"/>
    <property type="match status" value="1"/>
</dbReference>
<feature type="signal peptide" evidence="2">
    <location>
        <begin position="1"/>
        <end position="20"/>
    </location>
</feature>
<dbReference type="InterPro" id="IPR012674">
    <property type="entry name" value="Calycin"/>
</dbReference>
<proteinExistence type="predicted"/>
<dbReference type="InterPro" id="IPR045165">
    <property type="entry name" value="Nitrobindin"/>
</dbReference>